<feature type="domain" description="Beta-lactamase hydrolase-like protein phosphatase-like" evidence="1">
    <location>
        <begin position="4"/>
        <end position="101"/>
    </location>
</feature>
<dbReference type="InterPro" id="IPR005939">
    <property type="entry name" value="BLH_phosphatase-like"/>
</dbReference>
<gene>
    <name evidence="2" type="ORF">I8752_09080</name>
</gene>
<sequence>MHTIRKINNELAIAGQITLEQFQKIAEDGYKSVLNLRLANEKGLLENEQEKIELLGLYYVNLPTKSEEINYQVAIQIFQTIAQLPKPILIHCDNSLRSAAIVLLYIGTKQGISFEQVLQKTIKIGLI</sequence>
<dbReference type="EMBL" id="JAECZA010000026">
    <property type="protein sequence ID" value="MBH8573166.1"/>
    <property type="molecule type" value="Genomic_DNA"/>
</dbReference>
<keyword evidence="3" id="KW-1185">Reference proteome</keyword>
<dbReference type="AlphaFoldDB" id="A0A8J7HZJ9"/>
<dbReference type="Pfam" id="PF04273">
    <property type="entry name" value="BLH_phosphatase"/>
    <property type="match status" value="1"/>
</dbReference>
<name>A0A8J7HZJ9_9NOST</name>
<dbReference type="Proteomes" id="UP000662314">
    <property type="component" value="Unassembled WGS sequence"/>
</dbReference>
<evidence type="ECO:0000313" key="3">
    <source>
        <dbReference type="Proteomes" id="UP000662314"/>
    </source>
</evidence>
<dbReference type="Gene3D" id="3.90.190.10">
    <property type="entry name" value="Protein tyrosine phosphatase superfamily"/>
    <property type="match status" value="1"/>
</dbReference>
<protein>
    <recommendedName>
        <fullName evidence="1">Beta-lactamase hydrolase-like protein phosphatase-like domain-containing protein</fullName>
    </recommendedName>
</protein>
<reference evidence="2 3" key="1">
    <citation type="journal article" date="2021" name="Int. J. Syst. Evol. Microbiol.">
        <title>Amazonocrinis nigriterrae gen. nov., sp. nov., Atlanticothrix silvestris gen. nov., sp. nov. and Dendronalium phyllosphericum gen. nov., sp. nov., nostocacean cyanobacteria from Brazilian environments.</title>
        <authorList>
            <person name="Alvarenga D.O."/>
            <person name="Andreote A.P.D."/>
            <person name="Branco L.H.Z."/>
            <person name="Delbaje E."/>
            <person name="Cruz R.B."/>
            <person name="Varani A.M."/>
            <person name="Fiore M.F."/>
        </authorList>
    </citation>
    <scope>NUCLEOTIDE SEQUENCE [LARGE SCALE GENOMIC DNA]</scope>
    <source>
        <strain evidence="2 3">CENA369</strain>
    </source>
</reference>
<dbReference type="RefSeq" id="WP_214431986.1">
    <property type="nucleotide sequence ID" value="NZ_CAWPUQ010000127.1"/>
</dbReference>
<dbReference type="GO" id="GO:0016787">
    <property type="term" value="F:hydrolase activity"/>
    <property type="evidence" value="ECO:0007669"/>
    <property type="project" value="InterPro"/>
</dbReference>
<dbReference type="SUPFAM" id="SSF52799">
    <property type="entry name" value="(Phosphotyrosine protein) phosphatases II"/>
    <property type="match status" value="1"/>
</dbReference>
<organism evidence="2 3">
    <name type="scientific">Dendronalium phyllosphericum CENA369</name>
    <dbReference type="NCBI Taxonomy" id="1725256"/>
    <lineage>
        <taxon>Bacteria</taxon>
        <taxon>Bacillati</taxon>
        <taxon>Cyanobacteriota</taxon>
        <taxon>Cyanophyceae</taxon>
        <taxon>Nostocales</taxon>
        <taxon>Nostocaceae</taxon>
        <taxon>Dendronalium</taxon>
        <taxon>Dendronalium phyllosphericum</taxon>
    </lineage>
</organism>
<proteinExistence type="predicted"/>
<comment type="caution">
    <text evidence="2">The sequence shown here is derived from an EMBL/GenBank/DDBJ whole genome shotgun (WGS) entry which is preliminary data.</text>
</comment>
<evidence type="ECO:0000313" key="2">
    <source>
        <dbReference type="EMBL" id="MBH8573166.1"/>
    </source>
</evidence>
<dbReference type="InterPro" id="IPR029021">
    <property type="entry name" value="Prot-tyrosine_phosphatase-like"/>
</dbReference>
<accession>A0A8J7HZJ9</accession>
<evidence type="ECO:0000259" key="1">
    <source>
        <dbReference type="Pfam" id="PF04273"/>
    </source>
</evidence>